<dbReference type="Proteomes" id="UP000437709">
    <property type="component" value="Unassembled WGS sequence"/>
</dbReference>
<feature type="compositionally biased region" description="Low complexity" evidence="2">
    <location>
        <begin position="237"/>
        <end position="246"/>
    </location>
</feature>
<evidence type="ECO:0000313" key="5">
    <source>
        <dbReference type="Proteomes" id="UP000437709"/>
    </source>
</evidence>
<feature type="region of interest" description="Disordered" evidence="2">
    <location>
        <begin position="1"/>
        <end position="206"/>
    </location>
</feature>
<proteinExistence type="predicted"/>
<accession>A0A6N7EHJ8</accession>
<evidence type="ECO:0000256" key="2">
    <source>
        <dbReference type="SAM" id="MobiDB-lite"/>
    </source>
</evidence>
<sequence>MSSRPPWFPGQYGRPDDDGAAFTGEPYADDSEAEPYAPASLHTDASNPYGDVPVDAGGPDPGEVPDWLSRSADPTGRPPGTASPAAAQATDLGDGAPTGYESFYEPGSRGRSSWKPRKRRSFRARRHGPRGEHRADPSGLVAKASEEAAPSREGSPEITVRYPATSSPAMRWGAVTGGSTSTDTGTGTGTGSAGTSGTPSGRSRRGRWAVASGLGVGVLLVLAVIGATLGDDDEPDPTTAPTLTSPAPSPSFSPLPPPSPLPSPTAVAPPEGEVTVGATVDDGPVRAEVLGVTTGLSELSGTTASATAAGEYVVVRLRVTATAPGAWFVDTDQRLTDADGTEHLPDVGAGMAVDGNRLWFAELKEGESAEGVVVFDVPPGTVPATLTVHGSATGAGAPVALPVG</sequence>
<dbReference type="OrthoDB" id="3430849at2"/>
<dbReference type="AlphaFoldDB" id="A0A6N7EHJ8"/>
<evidence type="ECO:0000259" key="3">
    <source>
        <dbReference type="Pfam" id="PF11611"/>
    </source>
</evidence>
<dbReference type="Pfam" id="PF11611">
    <property type="entry name" value="DUF4352"/>
    <property type="match status" value="1"/>
</dbReference>
<name>A0A6N7EHJ8_9MICO</name>
<dbReference type="EMBL" id="WHPC01000052">
    <property type="protein sequence ID" value="MPV37852.1"/>
    <property type="molecule type" value="Genomic_DNA"/>
</dbReference>
<feature type="compositionally biased region" description="Pro residues" evidence="2">
    <location>
        <begin position="247"/>
        <end position="263"/>
    </location>
</feature>
<keyword evidence="1" id="KW-0732">Signal</keyword>
<evidence type="ECO:0000313" key="4">
    <source>
        <dbReference type="EMBL" id="MPV37852.1"/>
    </source>
</evidence>
<feature type="region of interest" description="Disordered" evidence="2">
    <location>
        <begin position="231"/>
        <end position="271"/>
    </location>
</feature>
<dbReference type="Gene3D" id="2.60.40.1240">
    <property type="match status" value="1"/>
</dbReference>
<protein>
    <submittedName>
        <fullName evidence="4">DUF4352 domain-containing protein</fullName>
    </submittedName>
</protein>
<dbReference type="InterPro" id="IPR029050">
    <property type="entry name" value="Immunoprotect_excell_Ig-like"/>
</dbReference>
<organism evidence="4 5">
    <name type="scientific">Georgenia subflava</name>
    <dbReference type="NCBI Taxonomy" id="1622177"/>
    <lineage>
        <taxon>Bacteria</taxon>
        <taxon>Bacillati</taxon>
        <taxon>Actinomycetota</taxon>
        <taxon>Actinomycetes</taxon>
        <taxon>Micrococcales</taxon>
        <taxon>Bogoriellaceae</taxon>
        <taxon>Georgenia</taxon>
    </lineage>
</organism>
<dbReference type="InterPro" id="IPR029051">
    <property type="entry name" value="DUF4352"/>
</dbReference>
<feature type="compositionally biased region" description="Basic residues" evidence="2">
    <location>
        <begin position="112"/>
        <end position="128"/>
    </location>
</feature>
<dbReference type="RefSeq" id="WP_152194196.1">
    <property type="nucleotide sequence ID" value="NZ_VUKD01000001.1"/>
</dbReference>
<gene>
    <name evidence="4" type="ORF">GB881_12505</name>
</gene>
<evidence type="ECO:0000256" key="1">
    <source>
        <dbReference type="ARBA" id="ARBA00022729"/>
    </source>
</evidence>
<keyword evidence="5" id="KW-1185">Reference proteome</keyword>
<feature type="domain" description="DUF4352" evidence="3">
    <location>
        <begin position="275"/>
        <end position="394"/>
    </location>
</feature>
<reference evidence="4 5" key="1">
    <citation type="submission" date="2019-10" db="EMBL/GenBank/DDBJ databases">
        <title>Georgenia wutianyii sp. nov. and Georgenia yuyongxinii sp. nov. isolated from plateau pika (Ochotona curzoniae) in the Qinghai-Tibet plateau of China.</title>
        <authorList>
            <person name="Tian Z."/>
        </authorList>
    </citation>
    <scope>NUCLEOTIDE SEQUENCE [LARGE SCALE GENOMIC DNA]</scope>
    <source>
        <strain evidence="4 5">JCM 19765</strain>
    </source>
</reference>
<comment type="caution">
    <text evidence="4">The sequence shown here is derived from an EMBL/GenBank/DDBJ whole genome shotgun (WGS) entry which is preliminary data.</text>
</comment>